<evidence type="ECO:0000313" key="14">
    <source>
        <dbReference type="Proteomes" id="UP000078595"/>
    </source>
</evidence>
<dbReference type="GeneID" id="28965555"/>
<dbReference type="CDD" id="cd10145">
    <property type="entry name" value="TFIIA_gamma_N"/>
    <property type="match status" value="1"/>
</dbReference>
<reference evidence="13" key="3">
    <citation type="submission" date="2024-02" db="EMBL/GenBank/DDBJ databases">
        <title>Comparative genomics of Cryptococcus and Kwoniella reveals pathogenesis evolution and contrasting modes of karyotype evolution via chromosome fusion or intercentromeric recombination.</title>
        <authorList>
            <person name="Coelho M.A."/>
            <person name="David-Palma M."/>
            <person name="Shea T."/>
            <person name="Bowers K."/>
            <person name="McGinley-Smith S."/>
            <person name="Mohammad A.W."/>
            <person name="Gnirke A."/>
            <person name="Yurkov A.M."/>
            <person name="Nowrousian M."/>
            <person name="Sun S."/>
            <person name="Cuomo C.A."/>
            <person name="Heitman J."/>
        </authorList>
    </citation>
    <scope>NUCLEOTIDE SEQUENCE</scope>
    <source>
        <strain evidence="13">CBS 10117</strain>
    </source>
</reference>
<dbReference type="OrthoDB" id="586585at2759"/>
<dbReference type="GO" id="GO:0005672">
    <property type="term" value="C:transcription factor TFIIA complex"/>
    <property type="evidence" value="ECO:0007669"/>
    <property type="project" value="InterPro"/>
</dbReference>
<dbReference type="EMBL" id="KI894028">
    <property type="protein sequence ID" value="OBR87648.1"/>
    <property type="molecule type" value="Genomic_DNA"/>
</dbReference>
<dbReference type="InterPro" id="IPR009083">
    <property type="entry name" value="TFIIA_a-hlx"/>
</dbReference>
<dbReference type="Gene3D" id="1.10.287.190">
    <property type="entry name" value="Transcription factor IIA gamma subunit, alpha-helical domain"/>
    <property type="match status" value="1"/>
</dbReference>
<evidence type="ECO:0000313" key="12">
    <source>
        <dbReference type="EMBL" id="OBR87648.1"/>
    </source>
</evidence>
<comment type="similarity">
    <text evidence="2 9">Belongs to the TFIIA subunit 2 family.</text>
</comment>
<dbReference type="AlphaFoldDB" id="A0A1A6AC82"/>
<comment type="subunit">
    <text evidence="8">TFIIA is a heterodimer composed of the large TOA1 and the small TOA2 subunits.</text>
</comment>
<accession>A0A1A6AC82</accession>
<dbReference type="FunFam" id="2.30.18.10:FF:000003">
    <property type="entry name" value="Transcription initiation factor IIA subunit 2"/>
    <property type="match status" value="1"/>
</dbReference>
<organism evidence="12">
    <name type="scientific">Kwoniella dejecticola CBS 10117</name>
    <dbReference type="NCBI Taxonomy" id="1296121"/>
    <lineage>
        <taxon>Eukaryota</taxon>
        <taxon>Fungi</taxon>
        <taxon>Dikarya</taxon>
        <taxon>Basidiomycota</taxon>
        <taxon>Agaricomycotina</taxon>
        <taxon>Tremellomycetes</taxon>
        <taxon>Tremellales</taxon>
        <taxon>Cryptococcaceae</taxon>
        <taxon>Kwoniella</taxon>
    </lineage>
</organism>
<dbReference type="SUPFAM" id="SSF47396">
    <property type="entry name" value="Transcription factor IIA (TFIIA), alpha-helical domain"/>
    <property type="match status" value="1"/>
</dbReference>
<dbReference type="InterPro" id="IPR003194">
    <property type="entry name" value="TFIIA_gsu"/>
</dbReference>
<dbReference type="CDD" id="cd10014">
    <property type="entry name" value="TFIIA_gamma_C"/>
    <property type="match status" value="1"/>
</dbReference>
<evidence type="ECO:0000256" key="4">
    <source>
        <dbReference type="ARBA" id="ARBA00023015"/>
    </source>
</evidence>
<dbReference type="Gene3D" id="2.30.18.10">
    <property type="entry name" value="Transcription factor IIA (TFIIA), beta-barrel domain"/>
    <property type="match status" value="1"/>
</dbReference>
<keyword evidence="4 9" id="KW-0805">Transcription regulation</keyword>
<keyword evidence="5 9" id="KW-0804">Transcription</keyword>
<dbReference type="SUPFAM" id="SSF50784">
    <property type="entry name" value="Transcription factor IIA (TFIIA), beta-barrel domain"/>
    <property type="match status" value="1"/>
</dbReference>
<evidence type="ECO:0000256" key="7">
    <source>
        <dbReference type="ARBA" id="ARBA00024733"/>
    </source>
</evidence>
<dbReference type="KEGG" id="kdj:28965555"/>
<evidence type="ECO:0000256" key="8">
    <source>
        <dbReference type="ARBA" id="ARBA00063181"/>
    </source>
</evidence>
<dbReference type="PANTHER" id="PTHR10966">
    <property type="entry name" value="TRANSCRIPTION INITIATION FACTOR IIA SUBUNIT 2"/>
    <property type="match status" value="1"/>
</dbReference>
<evidence type="ECO:0000313" key="13">
    <source>
        <dbReference type="EMBL" id="WWC59450.1"/>
    </source>
</evidence>
<dbReference type="Proteomes" id="UP000078595">
    <property type="component" value="Chromosome 2"/>
</dbReference>
<dbReference type="InterPro" id="IPR015872">
    <property type="entry name" value="TFIIA_gsu_N"/>
</dbReference>
<gene>
    <name evidence="12" type="ORF">I303_01856</name>
    <name evidence="13" type="ORF">I303_102006</name>
</gene>
<evidence type="ECO:0000259" key="10">
    <source>
        <dbReference type="Pfam" id="PF02268"/>
    </source>
</evidence>
<dbReference type="InterPro" id="IPR009088">
    <property type="entry name" value="TFIIA_b-brl"/>
</dbReference>
<dbReference type="Pfam" id="PF02751">
    <property type="entry name" value="TFIIA_gamma_C"/>
    <property type="match status" value="1"/>
</dbReference>
<name>A0A1A6AC82_9TREE</name>
<dbReference type="RefSeq" id="XP_018265490.1">
    <property type="nucleotide sequence ID" value="XM_018405209.1"/>
</dbReference>
<feature type="domain" description="Transcription initiation factor IIA gamma subunit N-terminal" evidence="10">
    <location>
        <begin position="7"/>
        <end position="53"/>
    </location>
</feature>
<dbReference type="PIRSF" id="PIRSF009415">
    <property type="entry name" value="Hum_TFIIA_gamma"/>
    <property type="match status" value="1"/>
</dbReference>
<reference evidence="12" key="1">
    <citation type="submission" date="2013-07" db="EMBL/GenBank/DDBJ databases">
        <title>The Genome Sequence of Cryptococcus dejecticola CBS10117.</title>
        <authorList>
            <consortium name="The Broad Institute Genome Sequencing Platform"/>
            <person name="Cuomo C."/>
            <person name="Litvintseva A."/>
            <person name="Chen Y."/>
            <person name="Heitman J."/>
            <person name="Sun S."/>
            <person name="Springer D."/>
            <person name="Dromer F."/>
            <person name="Young S.K."/>
            <person name="Zeng Q."/>
            <person name="Gargeya S."/>
            <person name="Fitzgerald M."/>
            <person name="Abouelleil A."/>
            <person name="Alvarado L."/>
            <person name="Berlin A.M."/>
            <person name="Chapman S.B."/>
            <person name="Dewar J."/>
            <person name="Goldberg J."/>
            <person name="Griggs A."/>
            <person name="Gujja S."/>
            <person name="Hansen M."/>
            <person name="Howarth C."/>
            <person name="Imamovic A."/>
            <person name="Larimer J."/>
            <person name="McCowan C."/>
            <person name="Murphy C."/>
            <person name="Pearson M."/>
            <person name="Priest M."/>
            <person name="Roberts A."/>
            <person name="Saif S."/>
            <person name="Shea T."/>
            <person name="Sykes S."/>
            <person name="Wortman J."/>
            <person name="Nusbaum C."/>
            <person name="Birren B."/>
        </authorList>
    </citation>
    <scope>NUCLEOTIDE SEQUENCE [LARGE SCALE GENOMIC DNA]</scope>
    <source>
        <strain evidence="12">CBS 10117</strain>
    </source>
</reference>
<evidence type="ECO:0000259" key="11">
    <source>
        <dbReference type="Pfam" id="PF02751"/>
    </source>
</evidence>
<keyword evidence="6 9" id="KW-0539">Nucleus</keyword>
<evidence type="ECO:0000256" key="2">
    <source>
        <dbReference type="ARBA" id="ARBA00007675"/>
    </source>
</evidence>
<dbReference type="STRING" id="1296121.A0A1A6AC82"/>
<dbReference type="VEuPathDB" id="FungiDB:I303_01856"/>
<dbReference type="FunFam" id="1.10.287.190:FF:000001">
    <property type="entry name" value="Transcription initiation factor IIA subunit 2"/>
    <property type="match status" value="1"/>
</dbReference>
<proteinExistence type="inferred from homology"/>
<evidence type="ECO:0000256" key="5">
    <source>
        <dbReference type="ARBA" id="ARBA00023163"/>
    </source>
</evidence>
<comment type="subcellular location">
    <subcellularLocation>
        <location evidence="1 9">Nucleus</location>
    </subcellularLocation>
</comment>
<keyword evidence="14" id="KW-1185">Reference proteome</keyword>
<dbReference type="GO" id="GO:0006367">
    <property type="term" value="P:transcription initiation at RNA polymerase II promoter"/>
    <property type="evidence" value="ECO:0007669"/>
    <property type="project" value="InterPro"/>
</dbReference>
<comment type="function">
    <text evidence="7">TFIIA is a component of the transcription machinery of RNA polymerase II and plays an important role in transcriptional activation. TFIIA in a complex with TBP mediates transcriptional activity.</text>
</comment>
<evidence type="ECO:0000256" key="6">
    <source>
        <dbReference type="ARBA" id="ARBA00023242"/>
    </source>
</evidence>
<evidence type="ECO:0000256" key="9">
    <source>
        <dbReference type="PIRNR" id="PIRNR009415"/>
    </source>
</evidence>
<dbReference type="Pfam" id="PF02268">
    <property type="entry name" value="TFIIA_gamma_N"/>
    <property type="match status" value="1"/>
</dbReference>
<protein>
    <recommendedName>
        <fullName evidence="3 9">Transcription initiation factor IIA subunit 2</fullName>
    </recommendedName>
</protein>
<evidence type="ECO:0000256" key="1">
    <source>
        <dbReference type="ARBA" id="ARBA00004123"/>
    </source>
</evidence>
<evidence type="ECO:0000256" key="3">
    <source>
        <dbReference type="ARBA" id="ARBA00019928"/>
    </source>
</evidence>
<feature type="domain" description="Transcription initiation factor IIA gamma subunit C-terminal" evidence="11">
    <location>
        <begin position="64"/>
        <end position="110"/>
    </location>
</feature>
<reference evidence="13" key="2">
    <citation type="submission" date="2013-07" db="EMBL/GenBank/DDBJ databases">
        <authorList>
            <consortium name="The Broad Institute Genome Sequencing Platform"/>
            <person name="Cuomo C."/>
            <person name="Litvintseva A."/>
            <person name="Chen Y."/>
            <person name="Heitman J."/>
            <person name="Sun S."/>
            <person name="Springer D."/>
            <person name="Dromer F."/>
            <person name="Young S.K."/>
            <person name="Zeng Q."/>
            <person name="Gargeya S."/>
            <person name="Fitzgerald M."/>
            <person name="Abouelleil A."/>
            <person name="Alvarado L."/>
            <person name="Berlin A.M."/>
            <person name="Chapman S.B."/>
            <person name="Dewar J."/>
            <person name="Goldberg J."/>
            <person name="Griggs A."/>
            <person name="Gujja S."/>
            <person name="Hansen M."/>
            <person name="Howarth C."/>
            <person name="Imamovic A."/>
            <person name="Larimer J."/>
            <person name="McCowan C."/>
            <person name="Murphy C."/>
            <person name="Pearson M."/>
            <person name="Priest M."/>
            <person name="Roberts A."/>
            <person name="Saif S."/>
            <person name="Shea T."/>
            <person name="Sykes S."/>
            <person name="Wortman J."/>
            <person name="Nusbaum C."/>
            <person name="Birren B."/>
        </authorList>
    </citation>
    <scope>NUCLEOTIDE SEQUENCE</scope>
    <source>
        <strain evidence="13">CBS 10117</strain>
    </source>
</reference>
<dbReference type="InterPro" id="IPR015871">
    <property type="entry name" value="TFIIA_gsu_C"/>
</dbReference>
<dbReference type="EMBL" id="CP144531">
    <property type="protein sequence ID" value="WWC59450.1"/>
    <property type="molecule type" value="Genomic_DNA"/>
</dbReference>
<sequence>MSSGQSYYEFYRGSSIGTALTDALDELITQGDIPPQLAMRVLQQFDKSLTECLQKGVKNKTTVKGHLATYRLCDDVWTFVIKDPQFKMEGAGIAAETVTAPKIKIVACKSGDAPEGKKSGAKSNDFN</sequence>